<feature type="transmembrane region" description="Helical" evidence="9">
    <location>
        <begin position="265"/>
        <end position="286"/>
    </location>
</feature>
<comment type="caution">
    <text evidence="10">The sequence shown here is derived from an EMBL/GenBank/DDBJ whole genome shotgun (WGS) entry which is preliminary data.</text>
</comment>
<dbReference type="PRINTS" id="PR01806">
    <property type="entry name" value="VIRFACTRMVIN"/>
</dbReference>
<evidence type="ECO:0000256" key="1">
    <source>
        <dbReference type="ARBA" id="ARBA00004651"/>
    </source>
</evidence>
<dbReference type="GO" id="GO:0005886">
    <property type="term" value="C:plasma membrane"/>
    <property type="evidence" value="ECO:0007669"/>
    <property type="project" value="UniProtKB-SubCell"/>
</dbReference>
<evidence type="ECO:0000256" key="4">
    <source>
        <dbReference type="ARBA" id="ARBA00022960"/>
    </source>
</evidence>
<evidence type="ECO:0000256" key="5">
    <source>
        <dbReference type="ARBA" id="ARBA00022984"/>
    </source>
</evidence>
<feature type="transmembrane region" description="Helical" evidence="9">
    <location>
        <begin position="513"/>
        <end position="535"/>
    </location>
</feature>
<dbReference type="GO" id="GO:0009252">
    <property type="term" value="P:peptidoglycan biosynthetic process"/>
    <property type="evidence" value="ECO:0007669"/>
    <property type="project" value="UniProtKB-KW"/>
</dbReference>
<dbReference type="GO" id="GO:0034204">
    <property type="term" value="P:lipid translocation"/>
    <property type="evidence" value="ECO:0007669"/>
    <property type="project" value="TreeGrafter"/>
</dbReference>
<evidence type="ECO:0000256" key="3">
    <source>
        <dbReference type="ARBA" id="ARBA00022692"/>
    </source>
</evidence>
<feature type="transmembrane region" description="Helical" evidence="9">
    <location>
        <begin position="443"/>
        <end position="464"/>
    </location>
</feature>
<evidence type="ECO:0000256" key="9">
    <source>
        <dbReference type="SAM" id="Phobius"/>
    </source>
</evidence>
<dbReference type="InterPro" id="IPR051050">
    <property type="entry name" value="Lipid_II_flippase_MurJ/MviN"/>
</dbReference>
<comment type="subcellular location">
    <subcellularLocation>
        <location evidence="1">Cell membrane</location>
        <topology evidence="1">Multi-pass membrane protein</topology>
    </subcellularLocation>
</comment>
<evidence type="ECO:0000256" key="6">
    <source>
        <dbReference type="ARBA" id="ARBA00022989"/>
    </source>
</evidence>
<feature type="transmembrane region" description="Helical" evidence="9">
    <location>
        <begin position="417"/>
        <end position="437"/>
    </location>
</feature>
<evidence type="ECO:0000313" key="10">
    <source>
        <dbReference type="EMBL" id="SEB99617.1"/>
    </source>
</evidence>
<feature type="transmembrane region" description="Helical" evidence="9">
    <location>
        <begin position="123"/>
        <end position="143"/>
    </location>
</feature>
<dbReference type="EMBL" id="FNSH01000001">
    <property type="protein sequence ID" value="SEB99617.1"/>
    <property type="molecule type" value="Genomic_DNA"/>
</dbReference>
<organism evidence="10 11">
    <name type="scientific">Atopobium minutum</name>
    <dbReference type="NCBI Taxonomy" id="1381"/>
    <lineage>
        <taxon>Bacteria</taxon>
        <taxon>Bacillati</taxon>
        <taxon>Actinomycetota</taxon>
        <taxon>Coriobacteriia</taxon>
        <taxon>Coriobacteriales</taxon>
        <taxon>Atopobiaceae</taxon>
        <taxon>Atopobium</taxon>
    </lineage>
</organism>
<dbReference type="Proteomes" id="UP000183687">
    <property type="component" value="Unassembled WGS sequence"/>
</dbReference>
<keyword evidence="7 9" id="KW-0472">Membrane</keyword>
<keyword evidence="4" id="KW-0133">Cell shape</keyword>
<sequence length="557" mass="59956">MQAPKHMMDASNSQNAAAASEDSTTSSSTLDSTAGIGRSAALMSGLVIVSRITGFFRTWGQAYALGVTIISSAYTVANNLPNQLYELVMGGMLITAFLPVYMSIKEKAGREGANAYASNLTSLVVLLMGAVALLGFIGAGQVIWTQSFSAKADFDVNLTTLFFRFFVIEVVLYALSSILSGILNAEREYFWSNAAPIFNNFICTASFVLYAVLQKTNPTLALLCLAIGNPLGVAVQVVIQIPALRKMGVRIRPYVDLKDPGIKETLSIGIPSLVLTGCNFVTYSVQTSSVLSVMATGASIAYYARLWYTLPYAILAIPITTAMFTELSEAVAHNNMDEYKRGVSGGTRQILFFLIPFAMYLIVFARPLSMLFGSGRFDAQDLRYVAEYLAALSVALPLYGVCTYLQKVCSSLRKMGVLAWSSIVASGIQVAQCLLFTERFGLMNVALSSLVFFIVVDVVTFWSLRKQLHGIGLVGIFTSCIRSILVGLAGSLVGVLVVVAAIQTGFLTSTLHALLVILVGGLPSLLISFGIALACKFPEAHMIRTLLGRYIPSLRIS</sequence>
<evidence type="ECO:0000256" key="7">
    <source>
        <dbReference type="ARBA" id="ARBA00023136"/>
    </source>
</evidence>
<feature type="transmembrane region" description="Helical" evidence="9">
    <location>
        <begin position="163"/>
        <end position="185"/>
    </location>
</feature>
<feature type="transmembrane region" description="Helical" evidence="9">
    <location>
        <begin position="83"/>
        <end position="102"/>
    </location>
</feature>
<keyword evidence="6 9" id="KW-1133">Transmembrane helix</keyword>
<reference evidence="10 11" key="1">
    <citation type="submission" date="2016-10" db="EMBL/GenBank/DDBJ databases">
        <authorList>
            <person name="Varghese N."/>
            <person name="Submissions S."/>
        </authorList>
    </citation>
    <scope>NUCLEOTIDE SEQUENCE [LARGE SCALE GENOMIC DNA]</scope>
    <source>
        <strain evidence="10 11">DSM 20586</strain>
    </source>
</reference>
<gene>
    <name evidence="10" type="ORF">SAMN04489746_1404</name>
</gene>
<keyword evidence="2" id="KW-1003">Cell membrane</keyword>
<protein>
    <submittedName>
        <fullName evidence="10">Peptidoglycan lipid II flippase</fullName>
    </submittedName>
</protein>
<feature type="transmembrane region" description="Helical" evidence="9">
    <location>
        <begin position="219"/>
        <end position="244"/>
    </location>
</feature>
<keyword evidence="5" id="KW-0573">Peptidoglycan synthesis</keyword>
<dbReference type="PANTHER" id="PTHR47019">
    <property type="entry name" value="LIPID II FLIPPASE MURJ"/>
    <property type="match status" value="1"/>
</dbReference>
<keyword evidence="3 9" id="KW-0812">Transmembrane</keyword>
<dbReference type="GO" id="GO:0008360">
    <property type="term" value="P:regulation of cell shape"/>
    <property type="evidence" value="ECO:0007669"/>
    <property type="project" value="UniProtKB-KW"/>
</dbReference>
<feature type="transmembrane region" description="Helical" evidence="9">
    <location>
        <begin position="484"/>
        <end position="507"/>
    </location>
</feature>
<dbReference type="Pfam" id="PF03023">
    <property type="entry name" value="MurJ"/>
    <property type="match status" value="1"/>
</dbReference>
<dbReference type="AlphaFoldDB" id="A0AB38A7Z5"/>
<accession>A0AB38A7Z5</accession>
<dbReference type="RefSeq" id="WP_002563932.1">
    <property type="nucleotide sequence ID" value="NZ_CALJSN010000008.1"/>
</dbReference>
<feature type="transmembrane region" description="Helical" evidence="9">
    <location>
        <begin position="197"/>
        <end position="213"/>
    </location>
</feature>
<name>A0AB38A7Z5_9ACTN</name>
<dbReference type="PANTHER" id="PTHR47019:SF1">
    <property type="entry name" value="LIPID II FLIPPASE MURJ"/>
    <property type="match status" value="1"/>
</dbReference>
<evidence type="ECO:0000256" key="2">
    <source>
        <dbReference type="ARBA" id="ARBA00022475"/>
    </source>
</evidence>
<dbReference type="GO" id="GO:0015648">
    <property type="term" value="F:lipid-linked peptidoglycan transporter activity"/>
    <property type="evidence" value="ECO:0007669"/>
    <property type="project" value="TreeGrafter"/>
</dbReference>
<proteinExistence type="predicted"/>
<dbReference type="CDD" id="cd13123">
    <property type="entry name" value="MATE_MurJ_like"/>
    <property type="match status" value="1"/>
</dbReference>
<feature type="compositionally biased region" description="Low complexity" evidence="8">
    <location>
        <begin position="10"/>
        <end position="31"/>
    </location>
</feature>
<feature type="region of interest" description="Disordered" evidence="8">
    <location>
        <begin position="1"/>
        <end position="31"/>
    </location>
</feature>
<feature type="transmembrane region" description="Helical" evidence="9">
    <location>
        <begin position="346"/>
        <end position="365"/>
    </location>
</feature>
<feature type="transmembrane region" description="Helical" evidence="9">
    <location>
        <begin position="385"/>
        <end position="405"/>
    </location>
</feature>
<feature type="transmembrane region" description="Helical" evidence="9">
    <location>
        <begin position="306"/>
        <end position="325"/>
    </location>
</feature>
<feature type="transmembrane region" description="Helical" evidence="9">
    <location>
        <begin position="60"/>
        <end position="77"/>
    </location>
</feature>
<dbReference type="InterPro" id="IPR004268">
    <property type="entry name" value="MurJ"/>
</dbReference>
<evidence type="ECO:0000313" key="11">
    <source>
        <dbReference type="Proteomes" id="UP000183687"/>
    </source>
</evidence>
<evidence type="ECO:0000256" key="8">
    <source>
        <dbReference type="SAM" id="MobiDB-lite"/>
    </source>
</evidence>